<protein>
    <submittedName>
        <fullName evidence="2">Uncharacterized protein</fullName>
    </submittedName>
</protein>
<organism evidence="2 3">
    <name type="scientific">Acanthamoeba castellanii mimivirus</name>
    <dbReference type="NCBI Taxonomy" id="1899318"/>
    <lineage>
        <taxon>Viruses</taxon>
        <taxon>Varidnaviria</taxon>
        <taxon>Bamfordvirae</taxon>
        <taxon>Nucleocytoviricota</taxon>
        <taxon>Megaviricetes</taxon>
        <taxon>Imitervirales</taxon>
        <taxon>Mimiviridae</taxon>
        <taxon>Megamimivirinae</taxon>
        <taxon>Mimivirus</taxon>
    </lineage>
</organism>
<name>A0A1E1EWX4_9VIRU</name>
<dbReference type="EMBL" id="AP017645">
    <property type="protein sequence ID" value="BAV62768.1"/>
    <property type="molecule type" value="Genomic_DNA"/>
</dbReference>
<accession>A0A1E1EWX4</accession>
<reference evidence="3 4" key="1">
    <citation type="submission" date="2016-09" db="EMBL/GenBank/DDBJ databases">
        <title>Nearly complete genome sequences of 2 Mimiviridae isolates, Mimivirus shirakomae and Mimivirus kasaii from Japanese pond and river mouth.</title>
        <authorList>
            <person name="Takemura M."/>
            <person name="Mikami T."/>
            <person name="Murono S."/>
        </authorList>
    </citation>
    <scope>NUCLEOTIDE SEQUENCE [LARGE SCALE GENOMIC DNA]</scope>
    <source>
        <strain evidence="1 4">Mimivirus kasaii</strain>
        <strain evidence="2 3">Mimivirus shirakomae</strain>
    </source>
</reference>
<dbReference type="EMBL" id="AP017644">
    <property type="protein sequence ID" value="BAV61782.1"/>
    <property type="molecule type" value="Genomic_DNA"/>
</dbReference>
<proteinExistence type="predicted"/>
<evidence type="ECO:0000313" key="4">
    <source>
        <dbReference type="Proteomes" id="UP000241484"/>
    </source>
</evidence>
<dbReference type="Proteomes" id="UP000241484">
    <property type="component" value="Segment"/>
</dbReference>
<evidence type="ECO:0000313" key="3">
    <source>
        <dbReference type="Proteomes" id="UP000240366"/>
    </source>
</evidence>
<evidence type="ECO:0000313" key="1">
    <source>
        <dbReference type="EMBL" id="BAV61782.1"/>
    </source>
</evidence>
<dbReference type="Proteomes" id="UP000240366">
    <property type="component" value="Segment"/>
</dbReference>
<sequence>MWKPGFILAIVENCTLWVLFYATNIDMNSFDQCLQSYDY</sequence>
<evidence type="ECO:0000313" key="2">
    <source>
        <dbReference type="EMBL" id="BAV62768.1"/>
    </source>
</evidence>